<protein>
    <recommendedName>
        <fullName evidence="2">pH-response regulator protein palC</fullName>
    </recommendedName>
</protein>
<organism evidence="5 6">
    <name type="scientific">Xylona heveae (strain CBS 132557 / TC161)</name>
    <dbReference type="NCBI Taxonomy" id="1328760"/>
    <lineage>
        <taxon>Eukaryota</taxon>
        <taxon>Fungi</taxon>
        <taxon>Dikarya</taxon>
        <taxon>Ascomycota</taxon>
        <taxon>Pezizomycotina</taxon>
        <taxon>Xylonomycetes</taxon>
        <taxon>Xylonales</taxon>
        <taxon>Xylonaceae</taxon>
        <taxon>Xylona</taxon>
    </lineage>
</organism>
<dbReference type="Proteomes" id="UP000076632">
    <property type="component" value="Unassembled WGS sequence"/>
</dbReference>
<dbReference type="RefSeq" id="XP_018189267.1">
    <property type="nucleotide sequence ID" value="XM_018332443.1"/>
</dbReference>
<dbReference type="PROSITE" id="PS51180">
    <property type="entry name" value="BRO1"/>
    <property type="match status" value="1"/>
</dbReference>
<feature type="domain" description="BRO1" evidence="4">
    <location>
        <begin position="1"/>
        <end position="481"/>
    </location>
</feature>
<dbReference type="InterPro" id="IPR037505">
    <property type="entry name" value="pH-resp_palC"/>
</dbReference>
<dbReference type="InParanoid" id="A0A165HLW2"/>
<feature type="compositionally biased region" description="Acidic residues" evidence="3">
    <location>
        <begin position="560"/>
        <end position="569"/>
    </location>
</feature>
<evidence type="ECO:0000313" key="5">
    <source>
        <dbReference type="EMBL" id="KZF23712.1"/>
    </source>
</evidence>
<dbReference type="Pfam" id="PF03097">
    <property type="entry name" value="BRO1"/>
    <property type="match status" value="1"/>
</dbReference>
<reference evidence="5 6" key="1">
    <citation type="journal article" date="2016" name="Fungal Biol.">
        <title>The genome of Xylona heveae provides a window into fungal endophytism.</title>
        <authorList>
            <person name="Gazis R."/>
            <person name="Kuo A."/>
            <person name="Riley R."/>
            <person name="LaButti K."/>
            <person name="Lipzen A."/>
            <person name="Lin J."/>
            <person name="Amirebrahimi M."/>
            <person name="Hesse C.N."/>
            <person name="Spatafora J.W."/>
            <person name="Henrissat B."/>
            <person name="Hainaut M."/>
            <person name="Grigoriev I.V."/>
            <person name="Hibbett D.S."/>
        </authorList>
    </citation>
    <scope>NUCLEOTIDE SEQUENCE [LARGE SCALE GENOMIC DNA]</scope>
    <source>
        <strain evidence="5 6">TC161</strain>
    </source>
</reference>
<dbReference type="STRING" id="1328760.A0A165HLW2"/>
<dbReference type="OMA" id="PNDKEWM"/>
<comment type="similarity">
    <text evidence="1">Belongs to the palC family.</text>
</comment>
<dbReference type="GO" id="GO:0005886">
    <property type="term" value="C:plasma membrane"/>
    <property type="evidence" value="ECO:0007669"/>
    <property type="project" value="TreeGrafter"/>
</dbReference>
<evidence type="ECO:0000313" key="6">
    <source>
        <dbReference type="Proteomes" id="UP000076632"/>
    </source>
</evidence>
<dbReference type="AlphaFoldDB" id="A0A165HLW2"/>
<name>A0A165HLW2_XYLHT</name>
<dbReference type="OrthoDB" id="10266451at2759"/>
<evidence type="ECO:0000256" key="3">
    <source>
        <dbReference type="SAM" id="MobiDB-lite"/>
    </source>
</evidence>
<dbReference type="EMBL" id="KV407457">
    <property type="protein sequence ID" value="KZF23712.1"/>
    <property type="molecule type" value="Genomic_DNA"/>
</dbReference>
<evidence type="ECO:0000259" key="4">
    <source>
        <dbReference type="PROSITE" id="PS51180"/>
    </source>
</evidence>
<feature type="compositionally biased region" description="Basic and acidic residues" evidence="3">
    <location>
        <begin position="597"/>
        <end position="607"/>
    </location>
</feature>
<feature type="region of interest" description="Disordered" evidence="3">
    <location>
        <begin position="555"/>
        <end position="643"/>
    </location>
</feature>
<proteinExistence type="inferred from homology"/>
<dbReference type="PANTHER" id="PTHR40463:SF1">
    <property type="entry name" value="PH-RESPONSE REGULATOR PROTEIN PALC"/>
    <property type="match status" value="1"/>
</dbReference>
<dbReference type="SMART" id="SM01041">
    <property type="entry name" value="BRO1"/>
    <property type="match status" value="1"/>
</dbReference>
<feature type="region of interest" description="Disordered" evidence="3">
    <location>
        <begin position="464"/>
        <end position="493"/>
    </location>
</feature>
<evidence type="ECO:0000256" key="1">
    <source>
        <dbReference type="ARBA" id="ARBA00010997"/>
    </source>
</evidence>
<dbReference type="GeneID" id="28897580"/>
<sequence>MPYPFSLPTTSQVSFTSSLSSSTHPSLPLTATTYRGVLRNTLKRHKRLPPGAQSSGLSHVLGSLNDYIPYLFALDCGLSGTPISTLGNDEQPNEHGAADEGEEVDIILHHEVETEWRATLSSSSSFSRPMGSVIERPRVKLHSLEYELFFVLSTLATTYTLLARSQLHILYGGSPFGTTNPDSVLQCASPSPEARTTAITTATKYFLQANSIYNYLVDRAGRNTGMPPVAVADISLPALNALSSLAMAEATLLAVLKDDPYPAAVAQDRNKHDREWMIKAPDLPKVRAHLFARLCLAAADHASRAKAMLQSVAASSASSLSGGSGGSGGAKQSNSTKIDDSLIKYLDDLRRTARAKACRFFGIDADLSGRTGEAIGWLRAGKKELGLDDYKSGSANPAISGSSSSLGGGGSGGGFGRLKKTLLEKREDKKIEKGGDWGRDAGRFEEGRVNDMLEKKWVKMNDTISTQLVPPPDALLSQIPSGRDIHSPKRYVPPHLEPHVLAQMRAPLDPDPDPDSPSSLSPPLSPPSSSSAAYPHNTVDGVDHLAARTARMDVLNENESSSDDDEDDGVPGPGEGRTDGAARNDSSRRAGGGGGRGSDRRDRRDESDGPAPVGAFPGTTRGDYVGRTGTATGNGSGSGNTYY</sequence>
<feature type="compositionally biased region" description="Low complexity" evidence="3">
    <location>
        <begin position="9"/>
        <end position="26"/>
    </location>
</feature>
<feature type="region of interest" description="Disordered" evidence="3">
    <location>
        <begin position="1"/>
        <end position="26"/>
    </location>
</feature>
<feature type="region of interest" description="Disordered" evidence="3">
    <location>
        <begin position="505"/>
        <end position="537"/>
    </location>
</feature>
<feature type="compositionally biased region" description="Low complexity" evidence="3">
    <location>
        <begin position="516"/>
        <end position="531"/>
    </location>
</feature>
<dbReference type="Gene3D" id="1.25.40.280">
    <property type="entry name" value="alix/aip1 like domains"/>
    <property type="match status" value="1"/>
</dbReference>
<dbReference type="InterPro" id="IPR038499">
    <property type="entry name" value="BRO1_sf"/>
</dbReference>
<feature type="compositionally biased region" description="Basic and acidic residues" evidence="3">
    <location>
        <begin position="576"/>
        <end position="588"/>
    </location>
</feature>
<dbReference type="PANTHER" id="PTHR40463">
    <property type="entry name" value="PH-RESPONSE REGULATOR PROTEIN PALC"/>
    <property type="match status" value="1"/>
</dbReference>
<accession>A0A165HLW2</accession>
<dbReference type="GO" id="GO:0071467">
    <property type="term" value="P:cellular response to pH"/>
    <property type="evidence" value="ECO:0007669"/>
    <property type="project" value="InterPro"/>
</dbReference>
<evidence type="ECO:0000256" key="2">
    <source>
        <dbReference type="ARBA" id="ARBA00022193"/>
    </source>
</evidence>
<keyword evidence="6" id="KW-1185">Reference proteome</keyword>
<dbReference type="InterPro" id="IPR004328">
    <property type="entry name" value="BRO1_dom"/>
</dbReference>
<feature type="compositionally biased region" description="Gly residues" evidence="3">
    <location>
        <begin position="632"/>
        <end position="643"/>
    </location>
</feature>
<gene>
    <name evidence="5" type="ORF">L228DRAFT_246553</name>
</gene>